<dbReference type="InterPro" id="IPR028082">
    <property type="entry name" value="Peripla_BP_I"/>
</dbReference>
<keyword evidence="6" id="KW-1185">Reference proteome</keyword>
<dbReference type="EMBL" id="JAGGKT010000019">
    <property type="protein sequence ID" value="MBP1934304.1"/>
    <property type="molecule type" value="Genomic_DNA"/>
</dbReference>
<evidence type="ECO:0000259" key="4">
    <source>
        <dbReference type="Pfam" id="PF13407"/>
    </source>
</evidence>
<organism evidence="5 6">
    <name type="scientific">Ammoniphilus resinae</name>
    <dbReference type="NCBI Taxonomy" id="861532"/>
    <lineage>
        <taxon>Bacteria</taxon>
        <taxon>Bacillati</taxon>
        <taxon>Bacillota</taxon>
        <taxon>Bacilli</taxon>
        <taxon>Bacillales</taxon>
        <taxon>Paenibacillaceae</taxon>
        <taxon>Aneurinibacillus group</taxon>
        <taxon>Ammoniphilus</taxon>
    </lineage>
</organism>
<evidence type="ECO:0000313" key="5">
    <source>
        <dbReference type="EMBL" id="MBP1934304.1"/>
    </source>
</evidence>
<dbReference type="RefSeq" id="WP_209812309.1">
    <property type="nucleotide sequence ID" value="NZ_JAGGKT010000019.1"/>
</dbReference>
<sequence length="334" mass="36485">MKNQDFWHLFHVIAVFSILLAGCSPQANGNIPLQATEWGNQMNVSNVPRDDLYIMVSALGEVEYFKDHQLGMKKAGEALGVETDYVGPDDLDLNAMRTSFQEAIAREPAGIIVIGFDKGLNSLVEEAYQRHIPVVTVDSDLPGSKRIAFVGTGNFQAGYEGGVRLAKLIGGQGKVALVTKKGQPNLDERVYGYLEALRKNPLIQVVEVIDNQANASLVEKQVAELIRKYPDLAGIGCVEAVAGAGVAQEVVRLNRSGEIKIMAMDKDQKVLSFIESGVISGTVVQQTALMPFYAVQILYALNHGNQEINNTQTPMMIDTGVIILDKHNYKEILN</sequence>
<dbReference type="SUPFAM" id="SSF53822">
    <property type="entry name" value="Periplasmic binding protein-like I"/>
    <property type="match status" value="1"/>
</dbReference>
<reference evidence="5 6" key="1">
    <citation type="submission" date="2021-03" db="EMBL/GenBank/DDBJ databases">
        <title>Genomic Encyclopedia of Type Strains, Phase IV (KMG-IV): sequencing the most valuable type-strain genomes for metagenomic binning, comparative biology and taxonomic classification.</title>
        <authorList>
            <person name="Goeker M."/>
        </authorList>
    </citation>
    <scope>NUCLEOTIDE SEQUENCE [LARGE SCALE GENOMIC DNA]</scope>
    <source>
        <strain evidence="5 6">DSM 24738</strain>
    </source>
</reference>
<proteinExistence type="inferred from homology"/>
<dbReference type="Pfam" id="PF13407">
    <property type="entry name" value="Peripla_BP_4"/>
    <property type="match status" value="1"/>
</dbReference>
<dbReference type="InterPro" id="IPR025997">
    <property type="entry name" value="SBP_2_dom"/>
</dbReference>
<comment type="similarity">
    <text evidence="2">Belongs to the bacterial solute-binding protein 2 family.</text>
</comment>
<dbReference type="PROSITE" id="PS51257">
    <property type="entry name" value="PROKAR_LIPOPROTEIN"/>
    <property type="match status" value="1"/>
</dbReference>
<feature type="chain" id="PRO_5047447821" evidence="3">
    <location>
        <begin position="30"/>
        <end position="334"/>
    </location>
</feature>
<feature type="signal peptide" evidence="3">
    <location>
        <begin position="1"/>
        <end position="29"/>
    </location>
</feature>
<comment type="caution">
    <text evidence="5">The sequence shown here is derived from an EMBL/GenBank/DDBJ whole genome shotgun (WGS) entry which is preliminary data.</text>
</comment>
<protein>
    <submittedName>
        <fullName evidence="5">Ribose transport system substrate-binding protein</fullName>
    </submittedName>
</protein>
<accession>A0ABS4GVL7</accession>
<gene>
    <name evidence="5" type="ORF">J2Z37_004324</name>
</gene>
<keyword evidence="3" id="KW-0732">Signal</keyword>
<dbReference type="InterPro" id="IPR050555">
    <property type="entry name" value="Bact_Solute-Bind_Prot2"/>
</dbReference>
<name>A0ABS4GVL7_9BACL</name>
<feature type="domain" description="Periplasmic binding protein" evidence="4">
    <location>
        <begin position="54"/>
        <end position="302"/>
    </location>
</feature>
<dbReference type="PANTHER" id="PTHR30036">
    <property type="entry name" value="D-XYLOSE-BINDING PERIPLASMIC PROTEIN"/>
    <property type="match status" value="1"/>
</dbReference>
<evidence type="ECO:0000256" key="1">
    <source>
        <dbReference type="ARBA" id="ARBA00004196"/>
    </source>
</evidence>
<dbReference type="PANTHER" id="PTHR30036:SF7">
    <property type="entry name" value="ABC TRANSPORTER PERIPLASMIC-BINDING PROTEIN YPHF"/>
    <property type="match status" value="1"/>
</dbReference>
<dbReference type="Proteomes" id="UP001519343">
    <property type="component" value="Unassembled WGS sequence"/>
</dbReference>
<evidence type="ECO:0000313" key="6">
    <source>
        <dbReference type="Proteomes" id="UP001519343"/>
    </source>
</evidence>
<evidence type="ECO:0000256" key="2">
    <source>
        <dbReference type="ARBA" id="ARBA00007639"/>
    </source>
</evidence>
<dbReference type="Gene3D" id="3.40.50.2300">
    <property type="match status" value="2"/>
</dbReference>
<comment type="subcellular location">
    <subcellularLocation>
        <location evidence="1">Cell envelope</location>
    </subcellularLocation>
</comment>
<evidence type="ECO:0000256" key="3">
    <source>
        <dbReference type="SAM" id="SignalP"/>
    </source>
</evidence>